<feature type="transmembrane region" description="Helical" evidence="1">
    <location>
        <begin position="203"/>
        <end position="225"/>
    </location>
</feature>
<feature type="transmembrane region" description="Helical" evidence="1">
    <location>
        <begin position="532"/>
        <end position="552"/>
    </location>
</feature>
<dbReference type="EMBL" id="JBHSXN010000001">
    <property type="protein sequence ID" value="MFC6951877.1"/>
    <property type="molecule type" value="Genomic_DNA"/>
</dbReference>
<organism evidence="2 3">
    <name type="scientific">Halorubellus litoreus</name>
    <dbReference type="NCBI Taxonomy" id="755308"/>
    <lineage>
        <taxon>Archaea</taxon>
        <taxon>Methanobacteriati</taxon>
        <taxon>Methanobacteriota</taxon>
        <taxon>Stenosarchaea group</taxon>
        <taxon>Halobacteria</taxon>
        <taxon>Halobacteriales</taxon>
        <taxon>Halorubellaceae</taxon>
        <taxon>Halorubellus</taxon>
    </lineage>
</organism>
<dbReference type="RefSeq" id="WP_336348885.1">
    <property type="nucleotide sequence ID" value="NZ_JAZAQL010000001.1"/>
</dbReference>
<feature type="transmembrane region" description="Helical" evidence="1">
    <location>
        <begin position="486"/>
        <end position="506"/>
    </location>
</feature>
<feature type="transmembrane region" description="Helical" evidence="1">
    <location>
        <begin position="363"/>
        <end position="384"/>
    </location>
</feature>
<evidence type="ECO:0000256" key="1">
    <source>
        <dbReference type="SAM" id="Phobius"/>
    </source>
</evidence>
<sequence>MSDASKDGSVGDLQHLSLSRSRELAVTDVRREFRRVTDQDFLVLFGLVALAGLVTGAWVTYDVGTSVGTSYANGEGSWLSTTGLVYGWSALWLAMAAVATIEAVGSNGDLANDGYYLTIRPTVDLVAARLLSTATKSTLFVAVPVAGTTAGICLGLGTPLPVVGSALASVAILASAIPAGYALGLAAKGAIRRSPVLSSLKPLLALVAAGGYVVLIVTGEITAVVDELGPLLEAPPLGSLSDLALLTTTGADASVTAAVTALVAASAVGAVGAVLAVPAARFAWEASGTPEDDDETTDVETAASEDRLDAAFATAGFAPESRTVAITRLRRVYREPFQLLFAVVPLIAAIPLAARIVRTGDVPWYAAWFVVWYGAWAAGAVLPLNPIGDLGQMLPTVLTARADGAKIVRGTVLAAAAPVAPATAAVAAVVGIAAGLPAHEVVAVAGAGVGAVVAAAVLAAGIGAVFPRFESLTVSDHRRMVPPSKVAYGVFSIALTLAVAGVAVGVSEPARTLGSVLAGRYLPFGVDPSAETLATVGWVLAATVAVAVPVAYRWAVHRIDDYQVA</sequence>
<comment type="caution">
    <text evidence="2">The sequence shown here is derived from an EMBL/GenBank/DDBJ whole genome shotgun (WGS) entry which is preliminary data.</text>
</comment>
<feature type="transmembrane region" description="Helical" evidence="1">
    <location>
        <begin position="411"/>
        <end position="436"/>
    </location>
</feature>
<protein>
    <recommendedName>
        <fullName evidence="4">ABC-2 type transport system permease protein</fullName>
    </recommendedName>
</protein>
<gene>
    <name evidence="2" type="ORF">ACFQGB_03285</name>
</gene>
<feature type="transmembrane region" description="Helical" evidence="1">
    <location>
        <begin position="139"/>
        <end position="160"/>
    </location>
</feature>
<proteinExistence type="predicted"/>
<keyword evidence="3" id="KW-1185">Reference proteome</keyword>
<feature type="transmembrane region" description="Helical" evidence="1">
    <location>
        <begin position="81"/>
        <end position="101"/>
    </location>
</feature>
<feature type="transmembrane region" description="Helical" evidence="1">
    <location>
        <begin position="255"/>
        <end position="277"/>
    </location>
</feature>
<accession>A0ABD5V906</accession>
<keyword evidence="1" id="KW-0812">Transmembrane</keyword>
<evidence type="ECO:0000313" key="3">
    <source>
        <dbReference type="Proteomes" id="UP001596395"/>
    </source>
</evidence>
<dbReference type="AlphaFoldDB" id="A0ABD5V906"/>
<keyword evidence="1" id="KW-0472">Membrane</keyword>
<feature type="transmembrane region" description="Helical" evidence="1">
    <location>
        <begin position="166"/>
        <end position="191"/>
    </location>
</feature>
<feature type="transmembrane region" description="Helical" evidence="1">
    <location>
        <begin position="41"/>
        <end position="61"/>
    </location>
</feature>
<feature type="transmembrane region" description="Helical" evidence="1">
    <location>
        <begin position="337"/>
        <end position="357"/>
    </location>
</feature>
<name>A0ABD5V906_9EURY</name>
<reference evidence="2 3" key="1">
    <citation type="journal article" date="2019" name="Int. J. Syst. Evol. Microbiol.">
        <title>The Global Catalogue of Microorganisms (GCM) 10K type strain sequencing project: providing services to taxonomists for standard genome sequencing and annotation.</title>
        <authorList>
            <consortium name="The Broad Institute Genomics Platform"/>
            <consortium name="The Broad Institute Genome Sequencing Center for Infectious Disease"/>
            <person name="Wu L."/>
            <person name="Ma J."/>
        </authorList>
    </citation>
    <scope>NUCLEOTIDE SEQUENCE [LARGE SCALE GENOMIC DNA]</scope>
    <source>
        <strain evidence="2 3">GX26</strain>
    </source>
</reference>
<dbReference type="Proteomes" id="UP001596395">
    <property type="component" value="Unassembled WGS sequence"/>
</dbReference>
<feature type="transmembrane region" description="Helical" evidence="1">
    <location>
        <begin position="442"/>
        <end position="466"/>
    </location>
</feature>
<evidence type="ECO:0008006" key="4">
    <source>
        <dbReference type="Google" id="ProtNLM"/>
    </source>
</evidence>
<evidence type="ECO:0000313" key="2">
    <source>
        <dbReference type="EMBL" id="MFC6951877.1"/>
    </source>
</evidence>
<keyword evidence="1" id="KW-1133">Transmembrane helix</keyword>